<dbReference type="PANTHER" id="PTHR35037">
    <property type="entry name" value="C-TERMINAL REGION OF AIDA-LIKE PROTEIN"/>
    <property type="match status" value="1"/>
</dbReference>
<dbReference type="InterPro" id="IPR011050">
    <property type="entry name" value="Pectin_lyase_fold/virulence"/>
</dbReference>
<feature type="non-terminal residue" evidence="2">
    <location>
        <position position="1"/>
    </location>
</feature>
<proteinExistence type="predicted"/>
<name>X0YX59_9ZZZZ</name>
<evidence type="ECO:0000313" key="2">
    <source>
        <dbReference type="EMBL" id="GAG52878.1"/>
    </source>
</evidence>
<comment type="caution">
    <text evidence="2">The sequence shown here is derived from an EMBL/GenBank/DDBJ whole genome shotgun (WGS) entry which is preliminary data.</text>
</comment>
<gene>
    <name evidence="2" type="ORF">S01H1_76056</name>
</gene>
<dbReference type="InterPro" id="IPR013425">
    <property type="entry name" value="Autotrns_rpt"/>
</dbReference>
<accession>X0YX59</accession>
<evidence type="ECO:0000256" key="1">
    <source>
        <dbReference type="ARBA" id="ARBA00022729"/>
    </source>
</evidence>
<feature type="non-terminal residue" evidence="2">
    <location>
        <position position="236"/>
    </location>
</feature>
<reference evidence="2" key="1">
    <citation type="journal article" date="2014" name="Front. Microbiol.">
        <title>High frequency of phylogenetically diverse reductive dehalogenase-homologous genes in deep subseafloor sedimentary metagenomes.</title>
        <authorList>
            <person name="Kawai M."/>
            <person name="Futagami T."/>
            <person name="Toyoda A."/>
            <person name="Takaki Y."/>
            <person name="Nishi S."/>
            <person name="Hori S."/>
            <person name="Arai W."/>
            <person name="Tsubouchi T."/>
            <person name="Morono Y."/>
            <person name="Uchiyama I."/>
            <person name="Ito T."/>
            <person name="Fujiyama A."/>
            <person name="Inagaki F."/>
            <person name="Takami H."/>
        </authorList>
    </citation>
    <scope>NUCLEOTIDE SEQUENCE</scope>
    <source>
        <strain evidence="2">Expedition CK06-06</strain>
    </source>
</reference>
<dbReference type="SUPFAM" id="SSF51126">
    <property type="entry name" value="Pectin lyase-like"/>
    <property type="match status" value="1"/>
</dbReference>
<dbReference type="Pfam" id="PF12951">
    <property type="entry name" value="PATR"/>
    <property type="match status" value="3"/>
</dbReference>
<dbReference type="PANTHER" id="PTHR35037:SF3">
    <property type="entry name" value="C-TERMINAL REGION OF AIDA-LIKE PROTEIN"/>
    <property type="match status" value="1"/>
</dbReference>
<keyword evidence="1" id="KW-0732">Signal</keyword>
<dbReference type="Gene3D" id="2.160.20.20">
    <property type="match status" value="1"/>
</dbReference>
<dbReference type="InterPro" id="IPR051551">
    <property type="entry name" value="Autotransporter_adhesion"/>
</dbReference>
<dbReference type="EMBL" id="BARS01051016">
    <property type="protein sequence ID" value="GAG52878.1"/>
    <property type="molecule type" value="Genomic_DNA"/>
</dbReference>
<dbReference type="NCBIfam" id="TIGR02601">
    <property type="entry name" value="autotrns_rpt"/>
    <property type="match status" value="2"/>
</dbReference>
<dbReference type="AlphaFoldDB" id="X0YX59"/>
<organism evidence="2">
    <name type="scientific">marine sediment metagenome</name>
    <dbReference type="NCBI Taxonomy" id="412755"/>
    <lineage>
        <taxon>unclassified sequences</taxon>
        <taxon>metagenomes</taxon>
        <taxon>ecological metagenomes</taxon>
    </lineage>
</organism>
<sequence length="236" mass="23574">DYNPGFIVETGTAEQSGIISVAVPWGNGIIKFGDGRLVLSAANNITKSVHSWAGILELAHNGAAGTRNIWLSGGGLGYGIGVTISNDVQLGAANNVFDVRLGTANQSGIIYYIEPVVGTVEKTGAGTLILSAANTYIGGTTITGGTLQIGNAGTTGSIPGDVLNNANLAFNRSDNITFGGDISGSGGLTKLGTNLLTLRGTNTYAGATNIQDGTLQIGDGGMVGSIAGSGVDNSGQ</sequence>
<protein>
    <submittedName>
        <fullName evidence="2">Uncharacterized protein</fullName>
    </submittedName>
</protein>
<dbReference type="InterPro" id="IPR012332">
    <property type="entry name" value="Autotransporter_pectin_lyase_C"/>
</dbReference>